<sequence>MPSAEGNLDWNPLADHPELVAHPVAQASHRVPDARVAEIDEALADTAAFCERYDVALEASANCVVVFGRRGEETVHAAVMVLAVDRADVNKTVRKELGMRKMSFADQPTVEQLTGMTQGGITPVGLPDGWPILIDEAVVSAGPVVIGGGVRGSKILLDGADLARLPGAKVIPLALRDA</sequence>
<dbReference type="InterPro" id="IPR036754">
    <property type="entry name" value="YbaK/aa-tRNA-synt-asso_dom_sf"/>
</dbReference>
<dbReference type="Gene3D" id="3.90.960.10">
    <property type="entry name" value="YbaK/aminoacyl-tRNA synthetase-associated domain"/>
    <property type="match status" value="1"/>
</dbReference>
<dbReference type="Pfam" id="PF04073">
    <property type="entry name" value="tRNA_edit"/>
    <property type="match status" value="1"/>
</dbReference>
<gene>
    <name evidence="1" type="ORF">RPIT_14860</name>
</gene>
<reference evidence="1 2" key="1">
    <citation type="journal article" date="2016" name="Int. J. Syst. Evol. Microbiol.">
        <title>Tessaracoccus flavus sp. nov., isolated from the drainage system of a lindane-producing factory.</title>
        <authorList>
            <person name="Kumari R."/>
            <person name="Singh P."/>
            <person name="Schumann P."/>
            <person name="Lal R."/>
        </authorList>
    </citation>
    <scope>NUCLEOTIDE SEQUENCE [LARGE SCALE GENOMIC DNA]</scope>
    <source>
        <strain evidence="1 2">RP1T</strain>
    </source>
</reference>
<dbReference type="Proteomes" id="UP000188324">
    <property type="component" value="Chromosome"/>
</dbReference>
<accession>A0A1Q2CIJ0</accession>
<proteinExistence type="predicted"/>
<dbReference type="EMBL" id="CP019605">
    <property type="protein sequence ID" value="AQP45927.1"/>
    <property type="molecule type" value="Genomic_DNA"/>
</dbReference>
<dbReference type="OrthoDB" id="9796920at2"/>
<evidence type="ECO:0000313" key="1">
    <source>
        <dbReference type="EMBL" id="AQP45927.1"/>
    </source>
</evidence>
<dbReference type="KEGG" id="tfl:RPIT_14860"/>
<dbReference type="SUPFAM" id="SSF55826">
    <property type="entry name" value="YbaK/ProRS associated domain"/>
    <property type="match status" value="1"/>
</dbReference>
<evidence type="ECO:0000313" key="2">
    <source>
        <dbReference type="Proteomes" id="UP000188324"/>
    </source>
</evidence>
<dbReference type="PANTHER" id="PTHR30411:SF1">
    <property type="entry name" value="CYTOPLASMIC PROTEIN"/>
    <property type="match status" value="1"/>
</dbReference>
<dbReference type="STRING" id="1610493.RPIT_14860"/>
<dbReference type="RefSeq" id="WP_077344125.1">
    <property type="nucleotide sequence ID" value="NZ_CP019605.1"/>
</dbReference>
<dbReference type="AlphaFoldDB" id="A0A1Q2CIJ0"/>
<keyword evidence="2" id="KW-1185">Reference proteome</keyword>
<protein>
    <submittedName>
        <fullName evidence="1">Uncharacterized protein</fullName>
    </submittedName>
</protein>
<name>A0A1Q2CIJ0_9ACTN</name>
<dbReference type="GO" id="GO:0002161">
    <property type="term" value="F:aminoacyl-tRNA deacylase activity"/>
    <property type="evidence" value="ECO:0007669"/>
    <property type="project" value="InterPro"/>
</dbReference>
<dbReference type="InterPro" id="IPR007214">
    <property type="entry name" value="YbaK/aa-tRNA-synth-assoc-dom"/>
</dbReference>
<dbReference type="PANTHER" id="PTHR30411">
    <property type="entry name" value="CYTOPLASMIC PROTEIN"/>
    <property type="match status" value="1"/>
</dbReference>
<organism evidence="1 2">
    <name type="scientific">Tessaracoccus flavus</name>
    <dbReference type="NCBI Taxonomy" id="1610493"/>
    <lineage>
        <taxon>Bacteria</taxon>
        <taxon>Bacillati</taxon>
        <taxon>Actinomycetota</taxon>
        <taxon>Actinomycetes</taxon>
        <taxon>Propionibacteriales</taxon>
        <taxon>Propionibacteriaceae</taxon>
        <taxon>Tessaracoccus</taxon>
    </lineage>
</organism>